<sequence length="263" mass="27355">MRRRFGQALRIGVSNAGITLVKTSRWGADRAAVVAEHAVADGASGPQVADALRALLAGGSWSRWPASVVVADDLARMWQVTPPPGAARMADLEAAAALRFQQLYGEPASGWQVAGSWDPSRAFTAAALPRHLHDALTGAAAEHRLALVEVVPQFIAGWNRWCHLVAPDAWYGLVHDGVLTFGIPENAGLGAVRAAQVPAGADARWLEAHAAREALRLGVAAPARLQLSGQVPDAWLSGGLTVLGETLAGWTAGAALAATGSRA</sequence>
<organism evidence="1 2">
    <name type="scientific">Massilia agrisoli</name>
    <dbReference type="NCBI Taxonomy" id="2892444"/>
    <lineage>
        <taxon>Bacteria</taxon>
        <taxon>Pseudomonadati</taxon>
        <taxon>Pseudomonadota</taxon>
        <taxon>Betaproteobacteria</taxon>
        <taxon>Burkholderiales</taxon>
        <taxon>Oxalobacteraceae</taxon>
        <taxon>Telluria group</taxon>
        <taxon>Massilia</taxon>
    </lineage>
</organism>
<comment type="caution">
    <text evidence="1">The sequence shown here is derived from an EMBL/GenBank/DDBJ whole genome shotgun (WGS) entry which is preliminary data.</text>
</comment>
<name>A0ABS8IYA4_9BURK</name>
<keyword evidence="2" id="KW-1185">Reference proteome</keyword>
<evidence type="ECO:0000313" key="1">
    <source>
        <dbReference type="EMBL" id="MCC6072673.1"/>
    </source>
</evidence>
<proteinExistence type="predicted"/>
<reference evidence="1 2" key="1">
    <citation type="submission" date="2021-11" db="EMBL/GenBank/DDBJ databases">
        <authorList>
            <person name="Huq M.A."/>
        </authorList>
    </citation>
    <scope>NUCLEOTIDE SEQUENCE [LARGE SCALE GENOMIC DNA]</scope>
    <source>
        <strain evidence="1 2">MAHUQ-52</strain>
    </source>
</reference>
<dbReference type="RefSeq" id="WP_229433657.1">
    <property type="nucleotide sequence ID" value="NZ_JAJHPV010000020.1"/>
</dbReference>
<protein>
    <submittedName>
        <fullName evidence="1">Uncharacterized protein</fullName>
    </submittedName>
</protein>
<dbReference type="EMBL" id="JAJHPV010000020">
    <property type="protein sequence ID" value="MCC6072673.1"/>
    <property type="molecule type" value="Genomic_DNA"/>
</dbReference>
<accession>A0ABS8IYA4</accession>
<dbReference type="Proteomes" id="UP001198701">
    <property type="component" value="Unassembled WGS sequence"/>
</dbReference>
<evidence type="ECO:0000313" key="2">
    <source>
        <dbReference type="Proteomes" id="UP001198701"/>
    </source>
</evidence>
<gene>
    <name evidence="1" type="ORF">LMJ30_17190</name>
</gene>